<reference evidence="1 2" key="1">
    <citation type="journal article" date="2021" name="Elife">
        <title>Chloroplast acquisition without the gene transfer in kleptoplastic sea slugs, Plakobranchus ocellatus.</title>
        <authorList>
            <person name="Maeda T."/>
            <person name="Takahashi S."/>
            <person name="Yoshida T."/>
            <person name="Shimamura S."/>
            <person name="Takaki Y."/>
            <person name="Nagai Y."/>
            <person name="Toyoda A."/>
            <person name="Suzuki Y."/>
            <person name="Arimoto A."/>
            <person name="Ishii H."/>
            <person name="Satoh N."/>
            <person name="Nishiyama T."/>
            <person name="Hasebe M."/>
            <person name="Maruyama T."/>
            <person name="Minagawa J."/>
            <person name="Obokata J."/>
            <person name="Shigenobu S."/>
        </authorList>
    </citation>
    <scope>NUCLEOTIDE SEQUENCE [LARGE SCALE GENOMIC DNA]</scope>
</reference>
<name>A0AAV4BYV8_9GAST</name>
<dbReference type="AlphaFoldDB" id="A0AAV4BYV8"/>
<gene>
    <name evidence="1" type="ORF">PoB_005191900</name>
</gene>
<proteinExistence type="predicted"/>
<organism evidence="1 2">
    <name type="scientific">Plakobranchus ocellatus</name>
    <dbReference type="NCBI Taxonomy" id="259542"/>
    <lineage>
        <taxon>Eukaryota</taxon>
        <taxon>Metazoa</taxon>
        <taxon>Spiralia</taxon>
        <taxon>Lophotrochozoa</taxon>
        <taxon>Mollusca</taxon>
        <taxon>Gastropoda</taxon>
        <taxon>Heterobranchia</taxon>
        <taxon>Euthyneura</taxon>
        <taxon>Panpulmonata</taxon>
        <taxon>Sacoglossa</taxon>
        <taxon>Placobranchoidea</taxon>
        <taxon>Plakobranchidae</taxon>
        <taxon>Plakobranchus</taxon>
    </lineage>
</organism>
<dbReference type="Proteomes" id="UP000735302">
    <property type="component" value="Unassembled WGS sequence"/>
</dbReference>
<evidence type="ECO:0000313" key="1">
    <source>
        <dbReference type="EMBL" id="GFO25414.1"/>
    </source>
</evidence>
<keyword evidence="2" id="KW-1185">Reference proteome</keyword>
<comment type="caution">
    <text evidence="1">The sequence shown here is derived from an EMBL/GenBank/DDBJ whole genome shotgun (WGS) entry which is preliminary data.</text>
</comment>
<accession>A0AAV4BYV8</accession>
<protein>
    <submittedName>
        <fullName evidence="1">Uncharacterized protein</fullName>
    </submittedName>
</protein>
<dbReference type="EMBL" id="BLXT01005746">
    <property type="protein sequence ID" value="GFO25414.1"/>
    <property type="molecule type" value="Genomic_DNA"/>
</dbReference>
<sequence>MVCQASDSQHALTQCPIPATSDGRLTPRMPSCYVLSQHAVSGIKLPAYLHTVAYPNMLCQASMSMPLFSALTQYSLLGIQLPACPYTVPFSNMLCQAHNYEYALTQSPMPICSVRIHIPT</sequence>
<evidence type="ECO:0000313" key="2">
    <source>
        <dbReference type="Proteomes" id="UP000735302"/>
    </source>
</evidence>